<evidence type="ECO:0000259" key="8">
    <source>
        <dbReference type="Pfam" id="PF07738"/>
    </source>
</evidence>
<organism evidence="10">
    <name type="scientific">Caenorhabditis brenneri</name>
    <name type="common">Nematode worm</name>
    <dbReference type="NCBI Taxonomy" id="135651"/>
    <lineage>
        <taxon>Eukaryota</taxon>
        <taxon>Metazoa</taxon>
        <taxon>Ecdysozoa</taxon>
        <taxon>Nematoda</taxon>
        <taxon>Chromadorea</taxon>
        <taxon>Rhabditida</taxon>
        <taxon>Rhabditina</taxon>
        <taxon>Rhabditomorpha</taxon>
        <taxon>Rhabditoidea</taxon>
        <taxon>Rhabditidae</taxon>
        <taxon>Peloderinae</taxon>
        <taxon>Caenorhabditis</taxon>
    </lineage>
</organism>
<dbReference type="Pfam" id="PF07738">
    <property type="entry name" value="Sad1_UNC"/>
    <property type="match status" value="1"/>
</dbReference>
<keyword evidence="5" id="KW-0175">Coiled coil</keyword>
<dbReference type="GO" id="GO:0034993">
    <property type="term" value="C:meiotic nuclear membrane microtubule tethering complex"/>
    <property type="evidence" value="ECO:0007669"/>
    <property type="project" value="TreeGrafter"/>
</dbReference>
<feature type="domain" description="SUN" evidence="8">
    <location>
        <begin position="105"/>
        <end position="171"/>
    </location>
</feature>
<evidence type="ECO:0000256" key="3">
    <source>
        <dbReference type="ARBA" id="ARBA00022989"/>
    </source>
</evidence>
<keyword evidence="2 7" id="KW-0812">Transmembrane</keyword>
<feature type="coiled-coil region" evidence="5">
    <location>
        <begin position="222"/>
        <end position="257"/>
    </location>
</feature>
<dbReference type="Proteomes" id="UP000008068">
    <property type="component" value="Unassembled WGS sequence"/>
</dbReference>
<evidence type="ECO:0000256" key="1">
    <source>
        <dbReference type="ARBA" id="ARBA00004370"/>
    </source>
</evidence>
<dbReference type="Gene3D" id="2.60.120.260">
    <property type="entry name" value="Galactose-binding domain-like"/>
    <property type="match status" value="2"/>
</dbReference>
<keyword evidence="10" id="KW-1185">Reference proteome</keyword>
<dbReference type="InterPro" id="IPR012919">
    <property type="entry name" value="SUN_dom"/>
</dbReference>
<feature type="compositionally biased region" description="Basic and acidic residues" evidence="6">
    <location>
        <begin position="1"/>
        <end position="18"/>
    </location>
</feature>
<dbReference type="eggNOG" id="KOG2687">
    <property type="taxonomic scope" value="Eukaryota"/>
</dbReference>
<feature type="transmembrane region" description="Helical" evidence="7">
    <location>
        <begin position="427"/>
        <end position="445"/>
    </location>
</feature>
<keyword evidence="4 7" id="KW-0472">Membrane</keyword>
<dbReference type="OrthoDB" id="342281at2759"/>
<dbReference type="GO" id="GO:0043495">
    <property type="term" value="F:protein-membrane adaptor activity"/>
    <property type="evidence" value="ECO:0007669"/>
    <property type="project" value="TreeGrafter"/>
</dbReference>
<dbReference type="HOGENOM" id="CLU_614271_0_0_1"/>
<keyword evidence="3 7" id="KW-1133">Transmembrane helix</keyword>
<evidence type="ECO:0000313" key="9">
    <source>
        <dbReference type="EMBL" id="EGT56528.1"/>
    </source>
</evidence>
<name>G0MG31_CAEBE</name>
<comment type="subcellular location">
    <subcellularLocation>
        <location evidence="1">Membrane</location>
    </subcellularLocation>
</comment>
<evidence type="ECO:0000256" key="4">
    <source>
        <dbReference type="ARBA" id="ARBA00023136"/>
    </source>
</evidence>
<evidence type="ECO:0000256" key="5">
    <source>
        <dbReference type="SAM" id="Coils"/>
    </source>
</evidence>
<dbReference type="OMA" id="SEEAHAH"/>
<dbReference type="InterPro" id="IPR045119">
    <property type="entry name" value="SUN1-5"/>
</dbReference>
<gene>
    <name evidence="9" type="ORF">CAEBREN_15508</name>
</gene>
<dbReference type="PANTHER" id="PTHR12911">
    <property type="entry name" value="SAD1/UNC-84-LIKE PROTEIN-RELATED"/>
    <property type="match status" value="1"/>
</dbReference>
<proteinExistence type="predicted"/>
<evidence type="ECO:0000256" key="2">
    <source>
        <dbReference type="ARBA" id="ARBA00022692"/>
    </source>
</evidence>
<dbReference type="InParanoid" id="G0MG31"/>
<evidence type="ECO:0000313" key="10">
    <source>
        <dbReference type="Proteomes" id="UP000008068"/>
    </source>
</evidence>
<protein>
    <recommendedName>
        <fullName evidence="8">SUN domain-containing protein</fullName>
    </recommendedName>
</protein>
<dbReference type="EMBL" id="GL379793">
    <property type="protein sequence ID" value="EGT56528.1"/>
    <property type="molecule type" value="Genomic_DNA"/>
</dbReference>
<evidence type="ECO:0000256" key="7">
    <source>
        <dbReference type="SAM" id="Phobius"/>
    </source>
</evidence>
<dbReference type="AlphaFoldDB" id="G0MG31"/>
<reference evidence="10" key="1">
    <citation type="submission" date="2011-07" db="EMBL/GenBank/DDBJ databases">
        <authorList>
            <consortium name="Caenorhabditis brenneri Sequencing and Analysis Consortium"/>
            <person name="Wilson R.K."/>
        </authorList>
    </citation>
    <scope>NUCLEOTIDE SEQUENCE [LARGE SCALE GENOMIC DNA]</scope>
    <source>
        <strain evidence="10">PB2801</strain>
    </source>
</reference>
<evidence type="ECO:0000256" key="6">
    <source>
        <dbReference type="SAM" id="MobiDB-lite"/>
    </source>
</evidence>
<feature type="region of interest" description="Disordered" evidence="6">
    <location>
        <begin position="1"/>
        <end position="22"/>
    </location>
</feature>
<dbReference type="STRING" id="135651.G0MG31"/>
<dbReference type="PANTHER" id="PTHR12911:SF2">
    <property type="entry name" value="SUN DOMAIN-CONTAINING PROTEIN 1"/>
    <property type="match status" value="1"/>
</dbReference>
<accession>G0MG31</accession>
<sequence length="446" mass="49988">MNKEMEKEKGNESKETKAMPEGFLNEVRMPSITITNNKSKTEETHVPPIIPITSNSTLKRFNAASFIAGATIDISLSSSSSLSKTWFLDFDQSSLVLVDRPEPPANKAWCTSDKNPVLTVNLGSYIDPTAVSYQHSKWNGTIPDDAPREYSVEVSLQSQLNSIQNHIGKDFLNTKDEAEKGNENETEKTKATLEEGFKETRMKLDILSIHSQLNSFQKESNGKDFMNTKEEAEEENENEMERTKATLEDVLKEIRMESRVELKAIQSMINSTSHSEEAHAHVQQKVQAVVTNFTKNQYNAANLIAGAAIDASLSSSSSLNPFIGFDQSSLVLVDRPEPPVDKAWCTSDKNPVLTVNLGYYIKPTAVSYQHSKWNRILPDDAPKMYSVEFTYKTCSLLYSKGCCQECPECCEECDIKDINHDVLNEKVMVPIVYVAVMLFGCIVFFL</sequence>